<comment type="caution">
    <text evidence="1">The sequence shown here is derived from an EMBL/GenBank/DDBJ whole genome shotgun (WGS) entry which is preliminary data.</text>
</comment>
<dbReference type="EMBL" id="JARKNE010000001">
    <property type="protein sequence ID" value="KAK5845738.1"/>
    <property type="molecule type" value="Genomic_DNA"/>
</dbReference>
<evidence type="ECO:0000313" key="1">
    <source>
        <dbReference type="EMBL" id="KAK5845738.1"/>
    </source>
</evidence>
<name>A0ABR0R3P3_GOSAR</name>
<evidence type="ECO:0000313" key="2">
    <source>
        <dbReference type="Proteomes" id="UP001358586"/>
    </source>
</evidence>
<protein>
    <submittedName>
        <fullName evidence="1">Uncharacterized protein</fullName>
    </submittedName>
</protein>
<accession>A0ABR0R3P3</accession>
<reference evidence="1 2" key="1">
    <citation type="submission" date="2023-03" db="EMBL/GenBank/DDBJ databases">
        <title>WGS of Gossypium arboreum.</title>
        <authorList>
            <person name="Yu D."/>
        </authorList>
    </citation>
    <scope>NUCLEOTIDE SEQUENCE [LARGE SCALE GENOMIC DNA]</scope>
    <source>
        <tissue evidence="1">Leaf</tissue>
    </source>
</reference>
<gene>
    <name evidence="1" type="ORF">PVK06_001952</name>
</gene>
<sequence length="60" mass="7213">MGFKHQERTSFKFIFNGDAMNLNMIRDRVLMSRDWVHYDLPALDSWHLIQLPAILESFEM</sequence>
<proteinExistence type="predicted"/>
<dbReference type="Proteomes" id="UP001358586">
    <property type="component" value="Chromosome 1"/>
</dbReference>
<organism evidence="1 2">
    <name type="scientific">Gossypium arboreum</name>
    <name type="common">Tree cotton</name>
    <name type="synonym">Gossypium nanking</name>
    <dbReference type="NCBI Taxonomy" id="29729"/>
    <lineage>
        <taxon>Eukaryota</taxon>
        <taxon>Viridiplantae</taxon>
        <taxon>Streptophyta</taxon>
        <taxon>Embryophyta</taxon>
        <taxon>Tracheophyta</taxon>
        <taxon>Spermatophyta</taxon>
        <taxon>Magnoliopsida</taxon>
        <taxon>eudicotyledons</taxon>
        <taxon>Gunneridae</taxon>
        <taxon>Pentapetalae</taxon>
        <taxon>rosids</taxon>
        <taxon>malvids</taxon>
        <taxon>Malvales</taxon>
        <taxon>Malvaceae</taxon>
        <taxon>Malvoideae</taxon>
        <taxon>Gossypium</taxon>
    </lineage>
</organism>
<keyword evidence="2" id="KW-1185">Reference proteome</keyword>